<proteinExistence type="predicted"/>
<sequence>MILDERTEFCDATTLNTGAAGTYLLGDVIDLGKTGLDMGQGNDLYLVIQVDTAATSGGSATATFKLASDAQPAIATDGSASVHIVTDTIAVASLTAGKTVYAGVLPRGTYERYLGLLQVTGTAAFTAGKVNAFLTHDPAGWKAYADAS</sequence>
<evidence type="ECO:0000313" key="1">
    <source>
        <dbReference type="EMBL" id="MFD2232771.1"/>
    </source>
</evidence>
<accession>A0ABW5C780</accession>
<name>A0ABW5C780_9PROT</name>
<dbReference type="EMBL" id="JBHUIY010000004">
    <property type="protein sequence ID" value="MFD2232771.1"/>
    <property type="molecule type" value="Genomic_DNA"/>
</dbReference>
<keyword evidence="2" id="KW-1185">Reference proteome</keyword>
<dbReference type="Gene3D" id="2.60.120.1110">
    <property type="match status" value="1"/>
</dbReference>
<comment type="caution">
    <text evidence="1">The sequence shown here is derived from an EMBL/GenBank/DDBJ whole genome shotgun (WGS) entry which is preliminary data.</text>
</comment>
<dbReference type="InterPro" id="IPR048922">
    <property type="entry name" value="Bbp16"/>
</dbReference>
<dbReference type="RefSeq" id="WP_377314389.1">
    <property type="nucleotide sequence ID" value="NZ_JBHUIY010000004.1"/>
</dbReference>
<dbReference type="Proteomes" id="UP001597296">
    <property type="component" value="Unassembled WGS sequence"/>
</dbReference>
<protein>
    <submittedName>
        <fullName evidence="1">Bbp16 family capsid cement protein</fullName>
    </submittedName>
</protein>
<dbReference type="Pfam" id="PF21190">
    <property type="entry name" value="Bbp16"/>
    <property type="match status" value="1"/>
</dbReference>
<evidence type="ECO:0000313" key="2">
    <source>
        <dbReference type="Proteomes" id="UP001597296"/>
    </source>
</evidence>
<reference evidence="2" key="1">
    <citation type="journal article" date="2019" name="Int. J. Syst. Evol. Microbiol.">
        <title>The Global Catalogue of Microorganisms (GCM) 10K type strain sequencing project: providing services to taxonomists for standard genome sequencing and annotation.</title>
        <authorList>
            <consortium name="The Broad Institute Genomics Platform"/>
            <consortium name="The Broad Institute Genome Sequencing Center for Infectious Disease"/>
            <person name="Wu L."/>
            <person name="Ma J."/>
        </authorList>
    </citation>
    <scope>NUCLEOTIDE SEQUENCE [LARGE SCALE GENOMIC DNA]</scope>
    <source>
        <strain evidence="2">KCTC 15012</strain>
    </source>
</reference>
<organism evidence="1 2">
    <name type="scientific">Phaeospirillum tilakii</name>
    <dbReference type="NCBI Taxonomy" id="741673"/>
    <lineage>
        <taxon>Bacteria</taxon>
        <taxon>Pseudomonadati</taxon>
        <taxon>Pseudomonadota</taxon>
        <taxon>Alphaproteobacteria</taxon>
        <taxon>Rhodospirillales</taxon>
        <taxon>Rhodospirillaceae</taxon>
        <taxon>Phaeospirillum</taxon>
    </lineage>
</organism>
<gene>
    <name evidence="1" type="ORF">ACFSNB_03025</name>
</gene>